<dbReference type="InterPro" id="IPR025110">
    <property type="entry name" value="AMP-bd_C"/>
</dbReference>
<gene>
    <name evidence="3" type="ORF">FH607_024755</name>
</gene>
<dbReference type="Gene3D" id="3.30.300.30">
    <property type="match status" value="1"/>
</dbReference>
<dbReference type="InterPro" id="IPR020845">
    <property type="entry name" value="AMP-binding_CS"/>
</dbReference>
<proteinExistence type="predicted"/>
<dbReference type="InterPro" id="IPR042099">
    <property type="entry name" value="ANL_N_sf"/>
</dbReference>
<organism evidence="3 4">
    <name type="scientific">Streptomyces mimosae</name>
    <dbReference type="NCBI Taxonomy" id="2586635"/>
    <lineage>
        <taxon>Bacteria</taxon>
        <taxon>Bacillati</taxon>
        <taxon>Actinomycetota</taxon>
        <taxon>Actinomycetes</taxon>
        <taxon>Kitasatosporales</taxon>
        <taxon>Streptomycetaceae</taxon>
        <taxon>Streptomyces</taxon>
    </lineage>
</organism>
<evidence type="ECO:0000259" key="1">
    <source>
        <dbReference type="Pfam" id="PF00501"/>
    </source>
</evidence>
<feature type="domain" description="AMP-binding enzyme C-terminal" evidence="2">
    <location>
        <begin position="437"/>
        <end position="510"/>
    </location>
</feature>
<evidence type="ECO:0000259" key="2">
    <source>
        <dbReference type="Pfam" id="PF13193"/>
    </source>
</evidence>
<evidence type="ECO:0000313" key="4">
    <source>
        <dbReference type="Proteomes" id="UP000314251"/>
    </source>
</evidence>
<evidence type="ECO:0000313" key="3">
    <source>
        <dbReference type="EMBL" id="KAB8161592.1"/>
    </source>
</evidence>
<dbReference type="Pfam" id="PF13193">
    <property type="entry name" value="AMP-binding_C"/>
    <property type="match status" value="1"/>
</dbReference>
<dbReference type="EMBL" id="VDLY02000018">
    <property type="protein sequence ID" value="KAB8161592.1"/>
    <property type="molecule type" value="Genomic_DNA"/>
</dbReference>
<dbReference type="GO" id="GO:0044550">
    <property type="term" value="P:secondary metabolite biosynthetic process"/>
    <property type="evidence" value="ECO:0007669"/>
    <property type="project" value="TreeGrafter"/>
</dbReference>
<dbReference type="OrthoDB" id="2472181at2"/>
<dbReference type="NCBIfam" id="TIGR01733">
    <property type="entry name" value="AA-adenyl-dom"/>
    <property type="match status" value="1"/>
</dbReference>
<dbReference type="InterPro" id="IPR020459">
    <property type="entry name" value="AMP-binding"/>
</dbReference>
<reference evidence="3" key="1">
    <citation type="submission" date="2019-10" db="EMBL/GenBank/DDBJ databases">
        <title>Nonomuraea sp. nov., isolated from Phyllanthus amarus.</title>
        <authorList>
            <person name="Klykleung N."/>
            <person name="Tanasupawat S."/>
        </authorList>
    </citation>
    <scope>NUCLEOTIDE SEQUENCE [LARGE SCALE GENOMIC DNA]</scope>
    <source>
        <strain evidence="3">3MP-10</strain>
    </source>
</reference>
<dbReference type="InterPro" id="IPR000873">
    <property type="entry name" value="AMP-dep_synth/lig_dom"/>
</dbReference>
<dbReference type="GO" id="GO:0043041">
    <property type="term" value="P:amino acid activation for nonribosomal peptide biosynthetic process"/>
    <property type="evidence" value="ECO:0007669"/>
    <property type="project" value="TreeGrafter"/>
</dbReference>
<feature type="domain" description="AMP-dependent synthetase/ligase" evidence="1">
    <location>
        <begin position="15"/>
        <end position="368"/>
    </location>
</feature>
<dbReference type="GO" id="GO:0005737">
    <property type="term" value="C:cytoplasm"/>
    <property type="evidence" value="ECO:0007669"/>
    <property type="project" value="TreeGrafter"/>
</dbReference>
<dbReference type="AlphaFoldDB" id="A0A5N6A085"/>
<dbReference type="InterPro" id="IPR045851">
    <property type="entry name" value="AMP-bd_C_sf"/>
</dbReference>
<dbReference type="PROSITE" id="PS00455">
    <property type="entry name" value="AMP_BINDING"/>
    <property type="match status" value="1"/>
</dbReference>
<name>A0A5N6A085_9ACTN</name>
<accession>A0A5N6A085</accession>
<dbReference type="Pfam" id="PF00501">
    <property type="entry name" value="AMP-binding"/>
    <property type="match status" value="1"/>
</dbReference>
<dbReference type="Gene3D" id="3.40.50.12780">
    <property type="entry name" value="N-terminal domain of ligase-like"/>
    <property type="match status" value="1"/>
</dbReference>
<comment type="caution">
    <text evidence="3">The sequence shown here is derived from an EMBL/GenBank/DDBJ whole genome shotgun (WGS) entry which is preliminary data.</text>
</comment>
<protein>
    <submittedName>
        <fullName evidence="3">Amino acid adenylation domain-containing protein</fullName>
    </submittedName>
</protein>
<dbReference type="PRINTS" id="PR00154">
    <property type="entry name" value="AMPBINDING"/>
</dbReference>
<dbReference type="SUPFAM" id="SSF56801">
    <property type="entry name" value="Acetyl-CoA synthetase-like"/>
    <property type="match status" value="1"/>
</dbReference>
<keyword evidence="4" id="KW-1185">Reference proteome</keyword>
<dbReference type="Proteomes" id="UP000314251">
    <property type="component" value="Unassembled WGS sequence"/>
</dbReference>
<sequence>MKGTSTDDRTLHEWFAASVAAHGDQPALEVAGERLTYAELDAAAARLAARVVTSHGAPPARVGLLAARSVTAYAGYLALQRLGATVVPLGPSFPLARNAAVAEGAALDLVLADAKAPAEADALPVPVLRVDASADGPPWAGPVPAPQGRAAGPDDLAYILFTSGSTGRPKGVPVAHRNVAAYLGHVIPRYQLGPGARVSQTFDLTFDPSVYDMFAAWGSGAALVVPSAADLMSPVRFVNRTGITHWNSVPSVISIARRLRGLAADSMPSLRWSLFCGEALTLDNAGAWRAAAPDSVLENIYGPTEMTVTWTEFRLPRYPSDWPAPANGTVPIGRPYPDQEHLVLGEDGRPAEDGELCVRGTQRFPGYLDPAENAGRFYAYDPAGDAPATAYDGTEPLTDRHWYRTGDRVTRLDGELVHLGRIDHQLKIRGYRVELGEIESVLRQRPGVTEAVVLAVQGPDGELGLEAVVCADAPLDTEPLLAAVGERLPRYMVPRGVAVRDELPLNANGKVDRAALTASLTGATV</sequence>
<dbReference type="InterPro" id="IPR010071">
    <property type="entry name" value="AA_adenyl_dom"/>
</dbReference>
<dbReference type="PANTHER" id="PTHR45527:SF1">
    <property type="entry name" value="FATTY ACID SYNTHASE"/>
    <property type="match status" value="1"/>
</dbReference>
<dbReference type="RefSeq" id="WP_139672767.1">
    <property type="nucleotide sequence ID" value="NZ_VDLY02000018.1"/>
</dbReference>
<dbReference type="PANTHER" id="PTHR45527">
    <property type="entry name" value="NONRIBOSOMAL PEPTIDE SYNTHETASE"/>
    <property type="match status" value="1"/>
</dbReference>
<dbReference type="GO" id="GO:0031177">
    <property type="term" value="F:phosphopantetheine binding"/>
    <property type="evidence" value="ECO:0007669"/>
    <property type="project" value="TreeGrafter"/>
</dbReference>